<comment type="caution">
    <text evidence="3">The sequence shown here is derived from an EMBL/GenBank/DDBJ whole genome shotgun (WGS) entry which is preliminary data.</text>
</comment>
<dbReference type="AlphaFoldDB" id="A0A7J9IV76"/>
<dbReference type="Proteomes" id="UP000593575">
    <property type="component" value="Unassembled WGS sequence"/>
</dbReference>
<dbReference type="GO" id="GO:0003676">
    <property type="term" value="F:nucleic acid binding"/>
    <property type="evidence" value="ECO:0007669"/>
    <property type="project" value="InterPro"/>
</dbReference>
<feature type="domain" description="RNase H type-1" evidence="1">
    <location>
        <begin position="203"/>
        <end position="291"/>
    </location>
</feature>
<dbReference type="InterPro" id="IPR036397">
    <property type="entry name" value="RNaseH_sf"/>
</dbReference>
<dbReference type="SUPFAM" id="SSF53098">
    <property type="entry name" value="Ribonuclease H-like"/>
    <property type="match status" value="1"/>
</dbReference>
<dbReference type="InterPro" id="IPR044730">
    <property type="entry name" value="RNase_H-like_dom_plant"/>
</dbReference>
<dbReference type="Pfam" id="PF13456">
    <property type="entry name" value="RVT_3"/>
    <property type="match status" value="1"/>
</dbReference>
<proteinExistence type="predicted"/>
<keyword evidence="4" id="KW-1185">Reference proteome</keyword>
<dbReference type="Gene3D" id="3.30.420.10">
    <property type="entry name" value="Ribonuclease H-like superfamily/Ribonuclease H"/>
    <property type="match status" value="1"/>
</dbReference>
<gene>
    <name evidence="3" type="ORF">Goarm_010925</name>
</gene>
<dbReference type="InterPro" id="IPR012337">
    <property type="entry name" value="RNaseH-like_sf"/>
</dbReference>
<dbReference type="EMBL" id="JABFAE010000004">
    <property type="protein sequence ID" value="MBA0826032.1"/>
    <property type="molecule type" value="Genomic_DNA"/>
</dbReference>
<dbReference type="Pfam" id="PF13966">
    <property type="entry name" value="zf-RVT"/>
    <property type="match status" value="1"/>
</dbReference>
<reference evidence="3 4" key="1">
    <citation type="journal article" date="2019" name="Genome Biol. Evol.">
        <title>Insights into the evolution of the New World diploid cottons (Gossypium, subgenus Houzingenia) based on genome sequencing.</title>
        <authorList>
            <person name="Grover C.E."/>
            <person name="Arick M.A. 2nd"/>
            <person name="Thrash A."/>
            <person name="Conover J.L."/>
            <person name="Sanders W.S."/>
            <person name="Peterson D.G."/>
            <person name="Frelichowski J.E."/>
            <person name="Scheffler J.A."/>
            <person name="Scheffler B.E."/>
            <person name="Wendel J.F."/>
        </authorList>
    </citation>
    <scope>NUCLEOTIDE SEQUENCE [LARGE SCALE GENOMIC DNA]</scope>
    <source>
        <strain evidence="3">6</strain>
        <tissue evidence="3">Leaf</tissue>
    </source>
</reference>
<name>A0A7J9IV76_9ROSI</name>
<dbReference type="InterPro" id="IPR002156">
    <property type="entry name" value="RNaseH_domain"/>
</dbReference>
<sequence length="297" mass="33995">MEAKVADMTNPNGGWKWSVLTQCFDEEILEHIAACPPPMEDLGDDVCLWKNNDSGKFSVNKAYKSQIQVDPNTHNDVWRVIWKNILPPRINNFLWLMLKKRLLTNHERVRRRLTNDSSCILCGNCQETLIHTLRDCNIAKCIWSKTIATNDYNNFFDADLEDWMISNLKNQSDFGLGVVKWDFFLRLLACLFGSWVKINSDEATAESGNWSAVGGVLRDSHGNWLVGFCRFLGRGFAITAELWAIRHDLEIAWQKEYTKVIIESDNKSAVAMLIDVSIGSSSSTTLVQRIKEECRRN</sequence>
<accession>A0A7J9IV76</accession>
<dbReference type="PANTHER" id="PTHR47723">
    <property type="entry name" value="OS05G0353850 PROTEIN"/>
    <property type="match status" value="1"/>
</dbReference>
<evidence type="ECO:0000313" key="4">
    <source>
        <dbReference type="Proteomes" id="UP000593575"/>
    </source>
</evidence>
<dbReference type="GO" id="GO:0004523">
    <property type="term" value="F:RNA-DNA hybrid ribonuclease activity"/>
    <property type="evidence" value="ECO:0007669"/>
    <property type="project" value="InterPro"/>
</dbReference>
<dbReference type="InterPro" id="IPR053151">
    <property type="entry name" value="RNase_H-like"/>
</dbReference>
<feature type="domain" description="Reverse transcriptase zinc-binding" evidence="2">
    <location>
        <begin position="57"/>
        <end position="143"/>
    </location>
</feature>
<evidence type="ECO:0000259" key="1">
    <source>
        <dbReference type="Pfam" id="PF13456"/>
    </source>
</evidence>
<protein>
    <submittedName>
        <fullName evidence="3">Uncharacterized protein</fullName>
    </submittedName>
</protein>
<organism evidence="3 4">
    <name type="scientific">Gossypium armourianum</name>
    <dbReference type="NCBI Taxonomy" id="34283"/>
    <lineage>
        <taxon>Eukaryota</taxon>
        <taxon>Viridiplantae</taxon>
        <taxon>Streptophyta</taxon>
        <taxon>Embryophyta</taxon>
        <taxon>Tracheophyta</taxon>
        <taxon>Spermatophyta</taxon>
        <taxon>Magnoliopsida</taxon>
        <taxon>eudicotyledons</taxon>
        <taxon>Gunneridae</taxon>
        <taxon>Pentapetalae</taxon>
        <taxon>rosids</taxon>
        <taxon>malvids</taxon>
        <taxon>Malvales</taxon>
        <taxon>Malvaceae</taxon>
        <taxon>Malvoideae</taxon>
        <taxon>Gossypium</taxon>
    </lineage>
</organism>
<dbReference type="PANTHER" id="PTHR47723:SF19">
    <property type="entry name" value="POLYNUCLEOTIDYL TRANSFERASE, RIBONUCLEASE H-LIKE SUPERFAMILY PROTEIN"/>
    <property type="match status" value="1"/>
</dbReference>
<evidence type="ECO:0000313" key="3">
    <source>
        <dbReference type="EMBL" id="MBA0826032.1"/>
    </source>
</evidence>
<evidence type="ECO:0000259" key="2">
    <source>
        <dbReference type="Pfam" id="PF13966"/>
    </source>
</evidence>
<dbReference type="InterPro" id="IPR026960">
    <property type="entry name" value="RVT-Znf"/>
</dbReference>
<dbReference type="CDD" id="cd06222">
    <property type="entry name" value="RNase_H_like"/>
    <property type="match status" value="1"/>
</dbReference>